<dbReference type="AlphaFoldDB" id="A0A0R0FAJ8"/>
<dbReference type="PANTHER" id="PTHR33463:SF151">
    <property type="entry name" value="NB-ARC DOMAIN-CONTAINING PROTEIN"/>
    <property type="match status" value="1"/>
</dbReference>
<comment type="similarity">
    <text evidence="1">Belongs to the disease resistance NB-LRR family.</text>
</comment>
<evidence type="ECO:0008006" key="8">
    <source>
        <dbReference type="Google" id="ProtNLM"/>
    </source>
</evidence>
<reference evidence="5" key="3">
    <citation type="submission" date="2018-07" db="EMBL/GenBank/DDBJ databases">
        <title>WGS assembly of Glycine max.</title>
        <authorList>
            <person name="Schmutz J."/>
            <person name="Cannon S."/>
            <person name="Schlueter J."/>
            <person name="Ma J."/>
            <person name="Mitros T."/>
            <person name="Nelson W."/>
            <person name="Hyten D."/>
            <person name="Song Q."/>
            <person name="Thelen J."/>
            <person name="Cheng J."/>
            <person name="Xu D."/>
            <person name="Hellsten U."/>
            <person name="May G."/>
            <person name="Yu Y."/>
            <person name="Sakurai T."/>
            <person name="Umezawa T."/>
            <person name="Bhattacharyya M."/>
            <person name="Sandhu D."/>
            <person name="Valliyodan B."/>
            <person name="Lindquist E."/>
            <person name="Peto M."/>
            <person name="Grant D."/>
            <person name="Shu S."/>
            <person name="Goodstein D."/>
            <person name="Barry K."/>
            <person name="Futrell-Griggs M."/>
            <person name="Abernathy B."/>
            <person name="Du J."/>
            <person name="Tian Z."/>
            <person name="Zhu L."/>
            <person name="Gill N."/>
            <person name="Joshi T."/>
            <person name="Libault M."/>
            <person name="Sethuraman A."/>
            <person name="Zhang X."/>
            <person name="Shinozaki K."/>
            <person name="Nguyen H."/>
            <person name="Wing R."/>
            <person name="Cregan P."/>
            <person name="Specht J."/>
            <person name="Grimwood J."/>
            <person name="Rokhsar D."/>
            <person name="Stacey G."/>
            <person name="Shoemaker R."/>
            <person name="Jackson S."/>
        </authorList>
    </citation>
    <scope>NUCLEOTIDE SEQUENCE</scope>
    <source>
        <tissue evidence="5">Callus</tissue>
    </source>
</reference>
<gene>
    <name evidence="5" type="ORF">GLYMA_18G102600</name>
</gene>
<proteinExistence type="inferred from homology"/>
<dbReference type="Pfam" id="PF23247">
    <property type="entry name" value="LRR_RPS2"/>
    <property type="match status" value="1"/>
</dbReference>
<evidence type="ECO:0000313" key="7">
    <source>
        <dbReference type="Proteomes" id="UP000008827"/>
    </source>
</evidence>
<dbReference type="SUPFAM" id="SSF52047">
    <property type="entry name" value="RNI-like"/>
    <property type="match status" value="1"/>
</dbReference>
<organism evidence="5">
    <name type="scientific">Glycine max</name>
    <name type="common">Soybean</name>
    <name type="synonym">Glycine hispida</name>
    <dbReference type="NCBI Taxonomy" id="3847"/>
    <lineage>
        <taxon>Eukaryota</taxon>
        <taxon>Viridiplantae</taxon>
        <taxon>Streptophyta</taxon>
        <taxon>Embryophyta</taxon>
        <taxon>Tracheophyta</taxon>
        <taxon>Spermatophyta</taxon>
        <taxon>Magnoliopsida</taxon>
        <taxon>eudicotyledons</taxon>
        <taxon>Gunneridae</taxon>
        <taxon>Pentapetalae</taxon>
        <taxon>rosids</taxon>
        <taxon>fabids</taxon>
        <taxon>Fabales</taxon>
        <taxon>Fabaceae</taxon>
        <taxon>Papilionoideae</taxon>
        <taxon>50 kb inversion clade</taxon>
        <taxon>NPAAA clade</taxon>
        <taxon>indigoferoid/millettioid clade</taxon>
        <taxon>Phaseoleae</taxon>
        <taxon>Glycine</taxon>
        <taxon>Glycine subgen. Soja</taxon>
    </lineage>
</organism>
<accession>A0A0R0FAJ8</accession>
<evidence type="ECO:0000259" key="4">
    <source>
        <dbReference type="Pfam" id="PF23247"/>
    </source>
</evidence>
<dbReference type="EMBL" id="CM000851">
    <property type="protein sequence ID" value="KRG98851.1"/>
    <property type="molecule type" value="Genomic_DNA"/>
</dbReference>
<dbReference type="SUPFAM" id="SSF52540">
    <property type="entry name" value="P-loop containing nucleoside triphosphate hydrolases"/>
    <property type="match status" value="1"/>
</dbReference>
<evidence type="ECO:0000256" key="2">
    <source>
        <dbReference type="ARBA" id="ARBA00022821"/>
    </source>
</evidence>
<dbReference type="InterPro" id="IPR057135">
    <property type="entry name" value="At4g27190-like_LRR"/>
</dbReference>
<evidence type="ECO:0000313" key="5">
    <source>
        <dbReference type="EMBL" id="KRG98851.1"/>
    </source>
</evidence>
<keyword evidence="2" id="KW-0611">Plant defense</keyword>
<dbReference type="InParanoid" id="A0A0R0FAJ8"/>
<dbReference type="InterPro" id="IPR002182">
    <property type="entry name" value="NB-ARC"/>
</dbReference>
<reference evidence="6" key="2">
    <citation type="submission" date="2018-02" db="UniProtKB">
        <authorList>
            <consortium name="EnsemblPlants"/>
        </authorList>
    </citation>
    <scope>IDENTIFICATION</scope>
    <source>
        <strain evidence="6">Williams 82</strain>
    </source>
</reference>
<feature type="domain" description="NB-ARC" evidence="3">
    <location>
        <begin position="75"/>
        <end position="146"/>
    </location>
</feature>
<dbReference type="PANTHER" id="PTHR33463">
    <property type="entry name" value="NB-ARC DOMAIN-CONTAINING PROTEIN-RELATED"/>
    <property type="match status" value="1"/>
</dbReference>
<dbReference type="Gene3D" id="3.40.50.300">
    <property type="entry name" value="P-loop containing nucleotide triphosphate hydrolases"/>
    <property type="match status" value="1"/>
</dbReference>
<reference evidence="5 6" key="1">
    <citation type="journal article" date="2010" name="Nature">
        <title>Genome sequence of the palaeopolyploid soybean.</title>
        <authorList>
            <person name="Schmutz J."/>
            <person name="Cannon S.B."/>
            <person name="Schlueter J."/>
            <person name="Ma J."/>
            <person name="Mitros T."/>
            <person name="Nelson W."/>
            <person name="Hyten D.L."/>
            <person name="Song Q."/>
            <person name="Thelen J.J."/>
            <person name="Cheng J."/>
            <person name="Xu D."/>
            <person name="Hellsten U."/>
            <person name="May G.D."/>
            <person name="Yu Y."/>
            <person name="Sakurai T."/>
            <person name="Umezawa T."/>
            <person name="Bhattacharyya M.K."/>
            <person name="Sandhu D."/>
            <person name="Valliyodan B."/>
            <person name="Lindquist E."/>
            <person name="Peto M."/>
            <person name="Grant D."/>
            <person name="Shu S."/>
            <person name="Goodstein D."/>
            <person name="Barry K."/>
            <person name="Futrell-Griggs M."/>
            <person name="Abernathy B."/>
            <person name="Du J."/>
            <person name="Tian Z."/>
            <person name="Zhu L."/>
            <person name="Gill N."/>
            <person name="Joshi T."/>
            <person name="Libault M."/>
            <person name="Sethuraman A."/>
            <person name="Zhang X.-C."/>
            <person name="Shinozaki K."/>
            <person name="Nguyen H.T."/>
            <person name="Wing R.A."/>
            <person name="Cregan P."/>
            <person name="Specht J."/>
            <person name="Grimwood J."/>
            <person name="Rokhsar D."/>
            <person name="Stacey G."/>
            <person name="Shoemaker R.C."/>
            <person name="Jackson S.A."/>
        </authorList>
    </citation>
    <scope>NUCLEOTIDE SEQUENCE</scope>
    <source>
        <strain evidence="6">cv. Williams 82</strain>
        <tissue evidence="5">Callus</tissue>
    </source>
</reference>
<dbReference type="InterPro" id="IPR050905">
    <property type="entry name" value="Plant_NBS-LRR"/>
</dbReference>
<dbReference type="Gramene" id="KRG98851">
    <property type="protein sequence ID" value="KRG98851"/>
    <property type="gene ID" value="GLYMA_18G102600"/>
</dbReference>
<feature type="domain" description="Disease resistance protein At4g27190-like leucine-rich repeats" evidence="4">
    <location>
        <begin position="335"/>
        <end position="416"/>
    </location>
</feature>
<sequence>MIVQPVEEWLNDVEKVLEDAQRLEERVQESLGCLSMTFNYSLAKEPFSHPVELSSMNYFFPKDFVALDSRKPTYEELLKAIQNERRNLIGVVGMRGSGKSTSARVVGKQVEESKLFDKVVMTIVSQDAKVRDIQGQIADHLTFSLAEETELGRALRLSHSCKSMIELFMLNEDEGWTLFKQHAQIDDDSPEELREVAKRVFDKCKGLLVAIVTVARTLNGKTCTSWELAFLRLKTSESIDVQEGLTSTYDCNELEEIVCLDSKEEGQLKYLYAPFESVFPKLRKILIKGSNKSRKIFFPSMISSLPELRELFVHDCNELVEIISSNKARLFPNLSFPSQQVSFPKLGVIEIKSCNNLKTIFFATIVSSLVELMELSICNCNNLEEIISLDSEEAQKHRNVSDPFCNFYPNLERLALRAATN</sequence>
<dbReference type="InterPro" id="IPR032675">
    <property type="entry name" value="LRR_dom_sf"/>
</dbReference>
<dbReference type="Gene3D" id="3.80.10.10">
    <property type="entry name" value="Ribonuclease Inhibitor"/>
    <property type="match status" value="1"/>
</dbReference>
<dbReference type="GO" id="GO:0043531">
    <property type="term" value="F:ADP binding"/>
    <property type="evidence" value="ECO:0007669"/>
    <property type="project" value="InterPro"/>
</dbReference>
<protein>
    <recommendedName>
        <fullName evidence="8">NB-ARC domain-containing protein</fullName>
    </recommendedName>
</protein>
<evidence type="ECO:0000259" key="3">
    <source>
        <dbReference type="Pfam" id="PF00931"/>
    </source>
</evidence>
<dbReference type="Proteomes" id="UP000008827">
    <property type="component" value="Chromosome 18"/>
</dbReference>
<name>A0A0R0FAJ8_SOYBN</name>
<dbReference type="OMA" id="TSWELAF"/>
<dbReference type="Pfam" id="PF00931">
    <property type="entry name" value="NB-ARC"/>
    <property type="match status" value="1"/>
</dbReference>
<evidence type="ECO:0000313" key="6">
    <source>
        <dbReference type="EnsemblPlants" id="KRG98851"/>
    </source>
</evidence>
<keyword evidence="7" id="KW-1185">Reference proteome</keyword>
<dbReference type="EnsemblPlants" id="KRG98851">
    <property type="protein sequence ID" value="KRG98851"/>
    <property type="gene ID" value="GLYMA_18G102600"/>
</dbReference>
<evidence type="ECO:0000256" key="1">
    <source>
        <dbReference type="ARBA" id="ARBA00008894"/>
    </source>
</evidence>
<dbReference type="InterPro" id="IPR027417">
    <property type="entry name" value="P-loop_NTPase"/>
</dbReference>